<dbReference type="Proteomes" id="UP000887577">
    <property type="component" value="Unplaced"/>
</dbReference>
<accession>A0A914Y5N6</accession>
<evidence type="ECO:0000313" key="1">
    <source>
        <dbReference type="Proteomes" id="UP000887577"/>
    </source>
</evidence>
<name>A0A914Y5N6_9BILA</name>
<evidence type="ECO:0000313" key="2">
    <source>
        <dbReference type="WBParaSite" id="PSU_v2.g1408.t1"/>
    </source>
</evidence>
<keyword evidence="1" id="KW-1185">Reference proteome</keyword>
<proteinExistence type="predicted"/>
<dbReference type="AlphaFoldDB" id="A0A914Y5N6"/>
<sequence length="72" mass="8130">MFFSISGAIREVTECIADEAMLEAMEGLVIKSYHGIKTNETVKVRNKICKENKEVINSFIYCLIHADPNVSH</sequence>
<dbReference type="WBParaSite" id="PSU_v2.g1408.t1">
    <property type="protein sequence ID" value="PSU_v2.g1408.t1"/>
    <property type="gene ID" value="PSU_v2.g1408"/>
</dbReference>
<reference evidence="2" key="1">
    <citation type="submission" date="2022-11" db="UniProtKB">
        <authorList>
            <consortium name="WormBaseParasite"/>
        </authorList>
    </citation>
    <scope>IDENTIFICATION</scope>
</reference>
<protein>
    <submittedName>
        <fullName evidence="2">Uncharacterized protein</fullName>
    </submittedName>
</protein>
<organism evidence="1 2">
    <name type="scientific">Panagrolaimus superbus</name>
    <dbReference type="NCBI Taxonomy" id="310955"/>
    <lineage>
        <taxon>Eukaryota</taxon>
        <taxon>Metazoa</taxon>
        <taxon>Ecdysozoa</taxon>
        <taxon>Nematoda</taxon>
        <taxon>Chromadorea</taxon>
        <taxon>Rhabditida</taxon>
        <taxon>Tylenchina</taxon>
        <taxon>Panagrolaimomorpha</taxon>
        <taxon>Panagrolaimoidea</taxon>
        <taxon>Panagrolaimidae</taxon>
        <taxon>Panagrolaimus</taxon>
    </lineage>
</organism>